<proteinExistence type="predicted"/>
<sequence length="120" mass="13689">MQSNCRQQSPRLYETYESKWQIESAYKSTNKGECVYELARTSRRCRVRVNACAPEVRHISLLHSINRQTGFFDERSRWRLKLVTEATAAPVRLRAPTADVTAAPIWPHGIGCPLSAATRL</sequence>
<dbReference type="AlphaFoldDB" id="A0A4S2L3G6"/>
<evidence type="ECO:0000313" key="1">
    <source>
        <dbReference type="EMBL" id="TGZ57335.1"/>
    </source>
</evidence>
<dbReference type="Proteomes" id="UP000310200">
    <property type="component" value="Unassembled WGS sequence"/>
</dbReference>
<accession>A0A4S2L3G6</accession>
<evidence type="ECO:0000313" key="2">
    <source>
        <dbReference type="Proteomes" id="UP000310200"/>
    </source>
</evidence>
<reference evidence="1 2" key="1">
    <citation type="journal article" date="2019" name="Philos. Trans. R. Soc. Lond., B, Biol. Sci.">
        <title>Ant behaviour and brain gene expression of defending hosts depend on the ecological success of the intruding social parasite.</title>
        <authorList>
            <person name="Kaur R."/>
            <person name="Stoldt M."/>
            <person name="Jongepier E."/>
            <person name="Feldmeyer B."/>
            <person name="Menzel F."/>
            <person name="Bornberg-Bauer E."/>
            <person name="Foitzik S."/>
        </authorList>
    </citation>
    <scope>NUCLEOTIDE SEQUENCE [LARGE SCALE GENOMIC DNA]</scope>
    <source>
        <tissue evidence="1">Whole body</tissue>
    </source>
</reference>
<name>A0A4S2L3G6_9HYME</name>
<comment type="caution">
    <text evidence="1">The sequence shown here is derived from an EMBL/GenBank/DDBJ whole genome shotgun (WGS) entry which is preliminary data.</text>
</comment>
<protein>
    <submittedName>
        <fullName evidence="1">Uncharacterized protein</fullName>
    </submittedName>
</protein>
<gene>
    <name evidence="1" type="ORF">DBV15_03206</name>
</gene>
<organism evidence="1 2">
    <name type="scientific">Temnothorax longispinosus</name>
    <dbReference type="NCBI Taxonomy" id="300112"/>
    <lineage>
        <taxon>Eukaryota</taxon>
        <taxon>Metazoa</taxon>
        <taxon>Ecdysozoa</taxon>
        <taxon>Arthropoda</taxon>
        <taxon>Hexapoda</taxon>
        <taxon>Insecta</taxon>
        <taxon>Pterygota</taxon>
        <taxon>Neoptera</taxon>
        <taxon>Endopterygota</taxon>
        <taxon>Hymenoptera</taxon>
        <taxon>Apocrita</taxon>
        <taxon>Aculeata</taxon>
        <taxon>Formicoidea</taxon>
        <taxon>Formicidae</taxon>
        <taxon>Myrmicinae</taxon>
        <taxon>Temnothorax</taxon>
    </lineage>
</organism>
<dbReference type="EMBL" id="QBLH01000159">
    <property type="protein sequence ID" value="TGZ57335.1"/>
    <property type="molecule type" value="Genomic_DNA"/>
</dbReference>
<keyword evidence="2" id="KW-1185">Reference proteome</keyword>